<accession>W6Q9X7</accession>
<sequence length="68" mass="7710">MLLFGQAATVKNLVSETRMFMGPLGLAPRSWSNFPTVNQHSYDGCFWKDGRIVYYDYERTSTPAGDIT</sequence>
<proteinExistence type="predicted"/>
<protein>
    <submittedName>
        <fullName evidence="1">Genomic scaffold, ProqFM164S02</fullName>
    </submittedName>
</protein>
<name>W6Q9X7_PENRF</name>
<evidence type="ECO:0000313" key="2">
    <source>
        <dbReference type="Proteomes" id="UP000030686"/>
    </source>
</evidence>
<dbReference type="OrthoDB" id="4281654at2759"/>
<organism evidence="1 2">
    <name type="scientific">Penicillium roqueforti (strain FM164)</name>
    <dbReference type="NCBI Taxonomy" id="1365484"/>
    <lineage>
        <taxon>Eukaryota</taxon>
        <taxon>Fungi</taxon>
        <taxon>Dikarya</taxon>
        <taxon>Ascomycota</taxon>
        <taxon>Pezizomycotina</taxon>
        <taxon>Eurotiomycetes</taxon>
        <taxon>Eurotiomycetidae</taxon>
        <taxon>Eurotiales</taxon>
        <taxon>Aspergillaceae</taxon>
        <taxon>Penicillium</taxon>
    </lineage>
</organism>
<dbReference type="Proteomes" id="UP000030686">
    <property type="component" value="Unassembled WGS sequence"/>
</dbReference>
<gene>
    <name evidence="1" type="ORF">PROQFM164_S02g002937</name>
</gene>
<dbReference type="AlphaFoldDB" id="W6Q9X7"/>
<evidence type="ECO:0000313" key="1">
    <source>
        <dbReference type="EMBL" id="CDM32786.1"/>
    </source>
</evidence>
<reference evidence="1" key="1">
    <citation type="journal article" date="2014" name="Nat. Commun.">
        <title>Multiple recent horizontal transfers of a large genomic region in cheese making fungi.</title>
        <authorList>
            <person name="Cheeseman K."/>
            <person name="Ropars J."/>
            <person name="Renault P."/>
            <person name="Dupont J."/>
            <person name="Gouzy J."/>
            <person name="Branca A."/>
            <person name="Abraham A.L."/>
            <person name="Ceppi M."/>
            <person name="Conseiller E."/>
            <person name="Debuchy R."/>
            <person name="Malagnac F."/>
            <person name="Goarin A."/>
            <person name="Silar P."/>
            <person name="Lacoste S."/>
            <person name="Sallet E."/>
            <person name="Bensimon A."/>
            <person name="Giraud T."/>
            <person name="Brygoo Y."/>
        </authorList>
    </citation>
    <scope>NUCLEOTIDE SEQUENCE [LARGE SCALE GENOMIC DNA]</scope>
    <source>
        <strain evidence="1">FM164</strain>
    </source>
</reference>
<dbReference type="EMBL" id="HG792016">
    <property type="protein sequence ID" value="CDM32786.1"/>
    <property type="molecule type" value="Genomic_DNA"/>
</dbReference>
<keyword evidence="2" id="KW-1185">Reference proteome</keyword>